<organism evidence="3 4">
    <name type="scientific">Tripterygium wilfordii</name>
    <name type="common">Thunder God vine</name>
    <dbReference type="NCBI Taxonomy" id="458696"/>
    <lineage>
        <taxon>Eukaryota</taxon>
        <taxon>Viridiplantae</taxon>
        <taxon>Streptophyta</taxon>
        <taxon>Embryophyta</taxon>
        <taxon>Tracheophyta</taxon>
        <taxon>Spermatophyta</taxon>
        <taxon>Magnoliopsida</taxon>
        <taxon>eudicotyledons</taxon>
        <taxon>Gunneridae</taxon>
        <taxon>Pentapetalae</taxon>
        <taxon>rosids</taxon>
        <taxon>fabids</taxon>
        <taxon>Celastrales</taxon>
        <taxon>Celastraceae</taxon>
        <taxon>Tripterygium</taxon>
    </lineage>
</organism>
<sequence>MAATGGGGGGGVAAAAVTVHHEEEKTPQEELSLPILLADRVVKSAQEAESNKQECAELAKQVDKLSQMLRSAVRLSAVTQSLYDRPLRRIAIDVTKNLERALNLMRKCRHSGVLRQLFSITTTADFRKQRPYPRLGLVLYRYPHYGAAKRPC</sequence>
<evidence type="ECO:0000256" key="1">
    <source>
        <dbReference type="SAM" id="MobiDB-lite"/>
    </source>
</evidence>
<name>A0A7J7C9V8_TRIWF</name>
<dbReference type="Proteomes" id="UP000593562">
    <property type="component" value="Unassembled WGS sequence"/>
</dbReference>
<evidence type="ECO:0000313" key="3">
    <source>
        <dbReference type="EMBL" id="KAF5730882.1"/>
    </source>
</evidence>
<dbReference type="Pfam" id="PF25055">
    <property type="entry name" value="DUF7792"/>
    <property type="match status" value="1"/>
</dbReference>
<gene>
    <name evidence="3" type="ORF">HS088_TW19G00484</name>
</gene>
<dbReference type="Gene3D" id="1.20.930.20">
    <property type="entry name" value="Adaptor protein Cbl, N-terminal domain"/>
    <property type="match status" value="1"/>
</dbReference>
<dbReference type="AlphaFoldDB" id="A0A7J7C9V8"/>
<feature type="compositionally biased region" description="Gly residues" evidence="1">
    <location>
        <begin position="1"/>
        <end position="12"/>
    </location>
</feature>
<dbReference type="InParanoid" id="A0A7J7C9V8"/>
<feature type="compositionally biased region" description="Basic and acidic residues" evidence="1">
    <location>
        <begin position="19"/>
        <end position="28"/>
    </location>
</feature>
<dbReference type="GO" id="GO:0007166">
    <property type="term" value="P:cell surface receptor signaling pathway"/>
    <property type="evidence" value="ECO:0007669"/>
    <property type="project" value="InterPro"/>
</dbReference>
<keyword evidence="4" id="KW-1185">Reference proteome</keyword>
<dbReference type="EMBL" id="JAAARO010000019">
    <property type="protein sequence ID" value="KAF5730882.1"/>
    <property type="molecule type" value="Genomic_DNA"/>
</dbReference>
<feature type="region of interest" description="Disordered" evidence="1">
    <location>
        <begin position="1"/>
        <end position="29"/>
    </location>
</feature>
<proteinExistence type="predicted"/>
<dbReference type="InterPro" id="IPR056694">
    <property type="entry name" value="DUF7792"/>
</dbReference>
<comment type="caution">
    <text evidence="3">The sequence shown here is derived from an EMBL/GenBank/DDBJ whole genome shotgun (WGS) entry which is preliminary data.</text>
</comment>
<dbReference type="CDD" id="cd21037">
    <property type="entry name" value="MLKL_NTD"/>
    <property type="match status" value="1"/>
</dbReference>
<feature type="domain" description="DUF7792" evidence="2">
    <location>
        <begin position="28"/>
        <end position="128"/>
    </location>
</feature>
<dbReference type="PANTHER" id="PTHR46168:SF15">
    <property type="entry name" value="ARMADILLO REPEAT-CONTAINING DOMAIN-CONTAINING PROTEIN"/>
    <property type="match status" value="1"/>
</dbReference>
<evidence type="ECO:0000259" key="2">
    <source>
        <dbReference type="Pfam" id="PF25055"/>
    </source>
</evidence>
<reference evidence="3 4" key="1">
    <citation type="journal article" date="2020" name="Nat. Commun.">
        <title>Genome of Tripterygium wilfordii and identification of cytochrome P450 involved in triptolide biosynthesis.</title>
        <authorList>
            <person name="Tu L."/>
            <person name="Su P."/>
            <person name="Zhang Z."/>
            <person name="Gao L."/>
            <person name="Wang J."/>
            <person name="Hu T."/>
            <person name="Zhou J."/>
            <person name="Zhang Y."/>
            <person name="Zhao Y."/>
            <person name="Liu Y."/>
            <person name="Song Y."/>
            <person name="Tong Y."/>
            <person name="Lu Y."/>
            <person name="Yang J."/>
            <person name="Xu C."/>
            <person name="Jia M."/>
            <person name="Peters R.J."/>
            <person name="Huang L."/>
            <person name="Gao W."/>
        </authorList>
    </citation>
    <scope>NUCLEOTIDE SEQUENCE [LARGE SCALE GENOMIC DNA]</scope>
    <source>
        <strain evidence="4">cv. XIE 37</strain>
        <tissue evidence="3">Leaf</tissue>
    </source>
</reference>
<dbReference type="InterPro" id="IPR059179">
    <property type="entry name" value="MLKL-like_MCAfunc"/>
</dbReference>
<evidence type="ECO:0000313" key="4">
    <source>
        <dbReference type="Proteomes" id="UP000593562"/>
    </source>
</evidence>
<accession>A0A7J7C9V8</accession>
<dbReference type="InterPro" id="IPR036537">
    <property type="entry name" value="Adaptor_Cbl_N_dom_sf"/>
</dbReference>
<protein>
    <submittedName>
        <fullName evidence="3">Armadillo btb protein 1</fullName>
    </submittedName>
</protein>
<dbReference type="PANTHER" id="PTHR46168">
    <property type="entry name" value="ARMADILLO REPEAT ONLY 4"/>
    <property type="match status" value="1"/>
</dbReference>